<organism evidence="1 2">
    <name type="scientific">Danionella cerebrum</name>
    <dbReference type="NCBI Taxonomy" id="2873325"/>
    <lineage>
        <taxon>Eukaryota</taxon>
        <taxon>Metazoa</taxon>
        <taxon>Chordata</taxon>
        <taxon>Craniata</taxon>
        <taxon>Vertebrata</taxon>
        <taxon>Euteleostomi</taxon>
        <taxon>Actinopterygii</taxon>
        <taxon>Neopterygii</taxon>
        <taxon>Teleostei</taxon>
        <taxon>Ostariophysi</taxon>
        <taxon>Cypriniformes</taxon>
        <taxon>Danionidae</taxon>
        <taxon>Danioninae</taxon>
        <taxon>Danionella</taxon>
    </lineage>
</organism>
<accession>A0A553R2V4</accession>
<reference evidence="1 2" key="1">
    <citation type="journal article" date="2019" name="Sci. Data">
        <title>Hybrid genome assembly and annotation of Danionella translucida.</title>
        <authorList>
            <person name="Kadobianskyi M."/>
            <person name="Schulze L."/>
            <person name="Schuelke M."/>
            <person name="Judkewitz B."/>
        </authorList>
    </citation>
    <scope>NUCLEOTIDE SEQUENCE [LARGE SCALE GENOMIC DNA]</scope>
    <source>
        <strain evidence="1 2">Bolton</strain>
    </source>
</reference>
<gene>
    <name evidence="1" type="ORF">DNTS_031546</name>
</gene>
<dbReference type="Proteomes" id="UP000316079">
    <property type="component" value="Unassembled WGS sequence"/>
</dbReference>
<evidence type="ECO:0000313" key="1">
    <source>
        <dbReference type="EMBL" id="TRY96508.1"/>
    </source>
</evidence>
<evidence type="ECO:0000313" key="2">
    <source>
        <dbReference type="Proteomes" id="UP000316079"/>
    </source>
</evidence>
<sequence>MEIFILPLVMVEDPRAVVLFPREIEDFPIKILVLSLLIVVLPRLRAVLPSVMLVLPIAEPKEASLSSQPKQSDLEDVQGTVFSTPPWEARFPCCYRMTFRWFIAFISKPHELRQCLAGCDHPASVPAVGSVQITRGAFGIISARLAVNSTTSIENIEIITCKGTFP</sequence>
<proteinExistence type="predicted"/>
<dbReference type="EMBL" id="SRMA01025295">
    <property type="protein sequence ID" value="TRY96508.1"/>
    <property type="molecule type" value="Genomic_DNA"/>
</dbReference>
<name>A0A553R2V4_9TELE</name>
<protein>
    <submittedName>
        <fullName evidence="1">Uncharacterized protein</fullName>
    </submittedName>
</protein>
<keyword evidence="2" id="KW-1185">Reference proteome</keyword>
<dbReference type="AlphaFoldDB" id="A0A553R2V4"/>
<comment type="caution">
    <text evidence="1">The sequence shown here is derived from an EMBL/GenBank/DDBJ whole genome shotgun (WGS) entry which is preliminary data.</text>
</comment>